<sequence>MNAEIEDVLALSPLQEGLFTLAQLTAAGHDVYTIPFAVDITGPLDTGVLRGSLAALLVRHPNLRAVFWDEDLPKPVQIIPTAVDLPWTELTATDDEVDAVTEAETRRPFDLRKGPALRAALVNLPPAADGAQRRRLIITAHHILLDGWSLGLFFAELRVLYAAGGAPEVLPPVRPYRDYIGWLAGRDTDEARQQWVRYLEPVSGPLMVAEGGAAPGLGGPAQAAPPEVTRVGLTVEETRTLRNWARERGLTLNTAVQFAWTVVLSRLTDRADTVYGTVVTGRPDQISGVDRMIGLFINTVPVAFRLDPSETVTASCLRLQRESSTMREIGYLSLSSVQLAAGHSALFDTMFVFQNAPLDAVGDTGDSGVHFEPVLSKNLTHYPLTVVAHVYADELLVAVEAVPGALPYRPGDIGSMMLTVLRRLPGAADSPTGAVEVHSATVAAELLRGVATPELPDTDAAATVFELFERQVAATPDAAALADDTARFTYRQVHDEATRLARELVAAGVGPEDAVALCLPRGARSIVAVLAVFAAGAAYVPVDITLPPARIESILRQSRPRLLLTAAGFTAGPAGPPALDLDDPAVAGRIARHPAGAPPVRRRPGHCAYIIFTSGSTGEPKGVANTHRALVSYFADHRARVYRPAVRRLGRPLRIAHAWSLSFDASWQPMIGLLDGHRVQVFGEETMRDAAGLVSGLTRFGIDMIDTTPSMFRQLEATGLLGEQLAVLALGGEAIDGQLWSRLRALPDIAVHNCYGPTETTVEAVVADVTAPGGPATATIGLPTAGMSAYVLDSRLRPVPAGVVGELYLAGPQVARGYVGRAAATAGRFVADPVQPGERMYRTGDLVRYRPEGGLEYLGRADDQVKIRGYRVEIGEVETALRNLAGISAAAAIVQRRGESAGLVGFVVPEAGAPVDPARMRAALAGVLPAYMVPGRLVALSELPVNANGKLDVRALSGLAEELSTRHGERGAAAPATATEHTLSAVLAEVFDGAAPGVEDDFFALGMDSIVAISLVNRARRHGLPVTPRMVVTAPTIRDLAAAIDAGAAVAAESDGPDYGPVPPLPIVSWMYAQPHFRRLAQGVLLTLPEGMARTELESVLQAVLDGHDMLRAVLAETPDGPRVVTREPGAVSAAEVLRDLDLGSVGSGFTDAIGTAARTAIDELDPYRAQLVRAVRFRGTPRGDLLLLTAHHLAVDVVSWHILLADLEHAWAQVAAGAAPRVAAESTSYRRWSRLLWQRARQPEVLAQRDYWVAQVQAPDPLLGGRALRQSDTWASLRFTGVPTAPAITARILRSVAGQDGVRDLLLAALTTTLASWRRERGQDHRAGALVALESHGRPDIAADCDTSATVGWFTSVFPVRLGTGEHAVEVDRAESEPAAARALLDAVSAHMRRIPEQGLDFGLLRDVAGVPKLLDAAYPQIELNYLGRMDLGGHRDRAWSMITDPDLAQALPVDTEPDLPVRSATSLVATVESTAQGPQLMTRWGFSEGIFTAAEIDRMTELWSRAVAALAAAVDPSGEAAGDP</sequence>
<dbReference type="InterPro" id="IPR020845">
    <property type="entry name" value="AMP-binding_CS"/>
</dbReference>
<dbReference type="Pfam" id="PF00501">
    <property type="entry name" value="AMP-binding"/>
    <property type="match status" value="1"/>
</dbReference>
<dbReference type="InterPro" id="IPR009081">
    <property type="entry name" value="PP-bd_ACP"/>
</dbReference>
<reference evidence="5 6" key="1">
    <citation type="submission" date="2024-06" db="EMBL/GenBank/DDBJ databases">
        <title>The Natural Products Discovery Center: Release of the First 8490 Sequenced Strains for Exploring Actinobacteria Biosynthetic Diversity.</title>
        <authorList>
            <person name="Kalkreuter E."/>
            <person name="Kautsar S.A."/>
            <person name="Yang D."/>
            <person name="Bader C.D."/>
            <person name="Teijaro C.N."/>
            <person name="Fluegel L."/>
            <person name="Davis C.M."/>
            <person name="Simpson J.R."/>
            <person name="Lauterbach L."/>
            <person name="Steele A.D."/>
            <person name="Gui C."/>
            <person name="Meng S."/>
            <person name="Li G."/>
            <person name="Viehrig K."/>
            <person name="Ye F."/>
            <person name="Su P."/>
            <person name="Kiefer A.F."/>
            <person name="Nichols A."/>
            <person name="Cepeda A.J."/>
            <person name="Yan W."/>
            <person name="Fan B."/>
            <person name="Jiang Y."/>
            <person name="Adhikari A."/>
            <person name="Zheng C.-J."/>
            <person name="Schuster L."/>
            <person name="Cowan T.M."/>
            <person name="Smanski M.J."/>
            <person name="Chevrette M.G."/>
            <person name="De Carvalho L.P.S."/>
            <person name="Shen B."/>
        </authorList>
    </citation>
    <scope>NUCLEOTIDE SEQUENCE [LARGE SCALE GENOMIC DNA]</scope>
    <source>
        <strain evidence="5 6">NPDC019708</strain>
    </source>
</reference>
<comment type="cofactor">
    <cofactor evidence="1">
        <name>pantetheine 4'-phosphate</name>
        <dbReference type="ChEBI" id="CHEBI:47942"/>
    </cofactor>
</comment>
<dbReference type="Proteomes" id="UP001550628">
    <property type="component" value="Unassembled WGS sequence"/>
</dbReference>
<dbReference type="InterPro" id="IPR023213">
    <property type="entry name" value="CAT-like_dom_sf"/>
</dbReference>
<evidence type="ECO:0000256" key="3">
    <source>
        <dbReference type="ARBA" id="ARBA00022553"/>
    </source>
</evidence>
<dbReference type="EMBL" id="JBEYBF010000005">
    <property type="protein sequence ID" value="MEU1952191.1"/>
    <property type="molecule type" value="Genomic_DNA"/>
</dbReference>
<dbReference type="Gene3D" id="3.30.559.10">
    <property type="entry name" value="Chloramphenicol acetyltransferase-like domain"/>
    <property type="match status" value="2"/>
</dbReference>
<evidence type="ECO:0000256" key="2">
    <source>
        <dbReference type="ARBA" id="ARBA00022450"/>
    </source>
</evidence>
<name>A0ABV2WMT0_9NOCA</name>
<dbReference type="InterPro" id="IPR020806">
    <property type="entry name" value="PKS_PP-bd"/>
</dbReference>
<keyword evidence="3" id="KW-0597">Phosphoprotein</keyword>
<gene>
    <name evidence="5" type="ORF">ABZ510_10030</name>
</gene>
<comment type="caution">
    <text evidence="5">The sequence shown here is derived from an EMBL/GenBank/DDBJ whole genome shotgun (WGS) entry which is preliminary data.</text>
</comment>
<dbReference type="Gene3D" id="3.40.50.980">
    <property type="match status" value="2"/>
</dbReference>
<evidence type="ECO:0000313" key="6">
    <source>
        <dbReference type="Proteomes" id="UP001550628"/>
    </source>
</evidence>
<dbReference type="PROSITE" id="PS00455">
    <property type="entry name" value="AMP_BINDING"/>
    <property type="match status" value="1"/>
</dbReference>
<dbReference type="InterPro" id="IPR010071">
    <property type="entry name" value="AA_adenyl_dom"/>
</dbReference>
<evidence type="ECO:0000313" key="5">
    <source>
        <dbReference type="EMBL" id="MEU1952191.1"/>
    </source>
</evidence>
<dbReference type="SMART" id="SM01294">
    <property type="entry name" value="PKS_PP_betabranch"/>
    <property type="match status" value="1"/>
</dbReference>
<evidence type="ECO:0000256" key="1">
    <source>
        <dbReference type="ARBA" id="ARBA00001957"/>
    </source>
</evidence>
<keyword evidence="2" id="KW-0596">Phosphopantetheine</keyword>
<dbReference type="SUPFAM" id="SSF47336">
    <property type="entry name" value="ACP-like"/>
    <property type="match status" value="1"/>
</dbReference>
<dbReference type="CDD" id="cd05930">
    <property type="entry name" value="A_NRPS"/>
    <property type="match status" value="1"/>
</dbReference>
<dbReference type="Gene3D" id="3.30.300.30">
    <property type="match status" value="1"/>
</dbReference>
<keyword evidence="6" id="KW-1185">Reference proteome</keyword>
<dbReference type="SUPFAM" id="SSF52777">
    <property type="entry name" value="CoA-dependent acyltransferases"/>
    <property type="match status" value="4"/>
</dbReference>
<dbReference type="PANTHER" id="PTHR45527">
    <property type="entry name" value="NONRIBOSOMAL PEPTIDE SYNTHETASE"/>
    <property type="match status" value="1"/>
</dbReference>
<dbReference type="Gene3D" id="1.10.1200.10">
    <property type="entry name" value="ACP-like"/>
    <property type="match status" value="1"/>
</dbReference>
<dbReference type="InterPro" id="IPR025110">
    <property type="entry name" value="AMP-bd_C"/>
</dbReference>
<dbReference type="SMART" id="SM00823">
    <property type="entry name" value="PKS_PP"/>
    <property type="match status" value="1"/>
</dbReference>
<dbReference type="PROSITE" id="PS50075">
    <property type="entry name" value="CARRIER"/>
    <property type="match status" value="1"/>
</dbReference>
<evidence type="ECO:0000259" key="4">
    <source>
        <dbReference type="PROSITE" id="PS50075"/>
    </source>
</evidence>
<dbReference type="PANTHER" id="PTHR45527:SF1">
    <property type="entry name" value="FATTY ACID SYNTHASE"/>
    <property type="match status" value="1"/>
</dbReference>
<feature type="domain" description="Carrier" evidence="4">
    <location>
        <begin position="974"/>
        <end position="1048"/>
    </location>
</feature>
<dbReference type="Pfam" id="PF13193">
    <property type="entry name" value="AMP-binding_C"/>
    <property type="match status" value="1"/>
</dbReference>
<organism evidence="5 6">
    <name type="scientific">Nocardia rhamnosiphila</name>
    <dbReference type="NCBI Taxonomy" id="426716"/>
    <lineage>
        <taxon>Bacteria</taxon>
        <taxon>Bacillati</taxon>
        <taxon>Actinomycetota</taxon>
        <taxon>Actinomycetes</taxon>
        <taxon>Mycobacteriales</taxon>
        <taxon>Nocardiaceae</taxon>
        <taxon>Nocardia</taxon>
    </lineage>
</organism>
<dbReference type="NCBIfam" id="TIGR01733">
    <property type="entry name" value="AA-adenyl-dom"/>
    <property type="match status" value="1"/>
</dbReference>
<dbReference type="Pfam" id="PF00550">
    <property type="entry name" value="PP-binding"/>
    <property type="match status" value="1"/>
</dbReference>
<dbReference type="InterPro" id="IPR036736">
    <property type="entry name" value="ACP-like_sf"/>
</dbReference>
<dbReference type="InterPro" id="IPR000873">
    <property type="entry name" value="AMP-dep_synth/lig_dom"/>
</dbReference>
<protein>
    <submittedName>
        <fullName evidence="5">Amino acid adenylation domain-containing protein</fullName>
    </submittedName>
</protein>
<dbReference type="Pfam" id="PF00668">
    <property type="entry name" value="Condensation"/>
    <property type="match status" value="2"/>
</dbReference>
<dbReference type="RefSeq" id="WP_356956837.1">
    <property type="nucleotide sequence ID" value="NZ_JBEYBE010000002.1"/>
</dbReference>
<proteinExistence type="predicted"/>
<dbReference type="InterPro" id="IPR001242">
    <property type="entry name" value="Condensation_dom"/>
</dbReference>
<dbReference type="SUPFAM" id="SSF56801">
    <property type="entry name" value="Acetyl-CoA synthetase-like"/>
    <property type="match status" value="1"/>
</dbReference>
<dbReference type="Gene3D" id="2.30.38.10">
    <property type="entry name" value="Luciferase, Domain 3"/>
    <property type="match status" value="1"/>
</dbReference>
<dbReference type="InterPro" id="IPR045851">
    <property type="entry name" value="AMP-bd_C_sf"/>
</dbReference>
<dbReference type="Gene3D" id="3.30.559.30">
    <property type="entry name" value="Nonribosomal peptide synthetase, condensation domain"/>
    <property type="match status" value="2"/>
</dbReference>
<accession>A0ABV2WMT0</accession>